<evidence type="ECO:0000256" key="9">
    <source>
        <dbReference type="ARBA" id="ARBA00022989"/>
    </source>
</evidence>
<comment type="subunit">
    <text evidence="3 16">Monomer.</text>
</comment>
<dbReference type="SUPFAM" id="SSF103506">
    <property type="entry name" value="Mitochondrial carrier"/>
    <property type="match status" value="1"/>
</dbReference>
<evidence type="ECO:0000256" key="14">
    <source>
        <dbReference type="PROSITE-ProRule" id="PRU00282"/>
    </source>
</evidence>
<keyword evidence="10" id="KW-0496">Mitochondrion</keyword>
<evidence type="ECO:0000256" key="12">
    <source>
        <dbReference type="ARBA" id="ARBA00024143"/>
    </source>
</evidence>
<sequence>MSNSSPSSQPSIAYAKTNRERIKSSISDAVAGASAGALSKTAVAPIERVKLLMQLQKSITTSGNNKPKYSSAWNVAQTVYIEEGLLAFWRGNTPNVLRQAGAAALNFMLMDWYKSAMRPILQATLALPSKRAHEDRQKRRRIISSFLSGGLAGGTTTTVLYPIEFMRTRLALDVGSENRKYPKGMRDVFLNIWKADGIRGMYQGYGIALGGVCLYRALHLGGYDACKTELLHRRSKSSAYKGYSDQTLSMGERFAVAQTVSIVAGTICYPIDSVRRRLMMQAGLKSEERLYKNSIHAFQRIFQEEGLRGFYLGIGPNLMRSFGGALLLVCYDVFKGMVRL</sequence>
<feature type="repeat" description="Solcar" evidence="14">
    <location>
        <begin position="252"/>
        <end position="337"/>
    </location>
</feature>
<evidence type="ECO:0000256" key="10">
    <source>
        <dbReference type="ARBA" id="ARBA00023128"/>
    </source>
</evidence>
<accession>A0AAD3D7N6</accession>
<keyword evidence="9" id="KW-1133">Transmembrane helix</keyword>
<dbReference type="GO" id="GO:0005471">
    <property type="term" value="F:ATP:ADP antiporter activity"/>
    <property type="evidence" value="ECO:0007669"/>
    <property type="project" value="UniProtKB-UniRule"/>
</dbReference>
<organism evidence="17 18">
    <name type="scientific">Chaetoceros tenuissimus</name>
    <dbReference type="NCBI Taxonomy" id="426638"/>
    <lineage>
        <taxon>Eukaryota</taxon>
        <taxon>Sar</taxon>
        <taxon>Stramenopiles</taxon>
        <taxon>Ochrophyta</taxon>
        <taxon>Bacillariophyta</taxon>
        <taxon>Coscinodiscophyceae</taxon>
        <taxon>Chaetocerotophycidae</taxon>
        <taxon>Chaetocerotales</taxon>
        <taxon>Chaetocerotaceae</taxon>
        <taxon>Chaetoceros</taxon>
    </lineage>
</organism>
<dbReference type="GO" id="GO:0005743">
    <property type="term" value="C:mitochondrial inner membrane"/>
    <property type="evidence" value="ECO:0007669"/>
    <property type="project" value="UniProtKB-SubCell"/>
</dbReference>
<reference evidence="17 18" key="1">
    <citation type="journal article" date="2021" name="Sci. Rep.">
        <title>The genome of the diatom Chaetoceros tenuissimus carries an ancient integrated fragment of an extant virus.</title>
        <authorList>
            <person name="Hongo Y."/>
            <person name="Kimura K."/>
            <person name="Takaki Y."/>
            <person name="Yoshida Y."/>
            <person name="Baba S."/>
            <person name="Kobayashi G."/>
            <person name="Nagasaki K."/>
            <person name="Hano T."/>
            <person name="Tomaru Y."/>
        </authorList>
    </citation>
    <scope>NUCLEOTIDE SEQUENCE [LARGE SCALE GENOMIC DNA]</scope>
    <source>
        <strain evidence="17 18">NIES-3715</strain>
    </source>
</reference>
<dbReference type="PRINTS" id="PR00927">
    <property type="entry name" value="ADPTRNSLCASE"/>
</dbReference>
<name>A0AAD3D7N6_9STRA</name>
<evidence type="ECO:0000256" key="5">
    <source>
        <dbReference type="ARBA" id="ARBA00022449"/>
    </source>
</evidence>
<evidence type="ECO:0000256" key="3">
    <source>
        <dbReference type="ARBA" id="ARBA00011245"/>
    </source>
</evidence>
<evidence type="ECO:0000256" key="8">
    <source>
        <dbReference type="ARBA" id="ARBA00022792"/>
    </source>
</evidence>
<dbReference type="PRINTS" id="PR00926">
    <property type="entry name" value="MITOCARRIER"/>
</dbReference>
<evidence type="ECO:0000256" key="4">
    <source>
        <dbReference type="ARBA" id="ARBA00022448"/>
    </source>
</evidence>
<comment type="similarity">
    <text evidence="2 15">Belongs to the mitochondrial carrier (TC 2.A.29) family.</text>
</comment>
<keyword evidence="7" id="KW-0677">Repeat</keyword>
<dbReference type="InterPro" id="IPR002113">
    <property type="entry name" value="ADT_euk_type"/>
</dbReference>
<dbReference type="InterPro" id="IPR023395">
    <property type="entry name" value="MCP_dom_sf"/>
</dbReference>
<dbReference type="PANTHER" id="PTHR45635">
    <property type="entry name" value="ADP,ATP CARRIER PROTEIN 1-RELATED-RELATED"/>
    <property type="match status" value="1"/>
</dbReference>
<evidence type="ECO:0000313" key="17">
    <source>
        <dbReference type="EMBL" id="GFH58206.1"/>
    </source>
</evidence>
<dbReference type="EMBL" id="BLLK01000061">
    <property type="protein sequence ID" value="GFH58206.1"/>
    <property type="molecule type" value="Genomic_DNA"/>
</dbReference>
<dbReference type="GO" id="GO:0140021">
    <property type="term" value="P:mitochondrial ADP transmembrane transport"/>
    <property type="evidence" value="ECO:0007669"/>
    <property type="project" value="InterPro"/>
</dbReference>
<evidence type="ECO:0000256" key="11">
    <source>
        <dbReference type="ARBA" id="ARBA00023136"/>
    </source>
</evidence>
<evidence type="ECO:0000256" key="15">
    <source>
        <dbReference type="RuleBase" id="RU000488"/>
    </source>
</evidence>
<evidence type="ECO:0000256" key="13">
    <source>
        <dbReference type="ARBA" id="ARBA00045250"/>
    </source>
</evidence>
<feature type="repeat" description="Solcar" evidence="14">
    <location>
        <begin position="23"/>
        <end position="116"/>
    </location>
</feature>
<comment type="caution">
    <text evidence="17">The sequence shown here is derived from an EMBL/GenBank/DDBJ whole genome shotgun (WGS) entry which is preliminary data.</text>
</comment>
<dbReference type="InterPro" id="IPR002067">
    <property type="entry name" value="MCP"/>
</dbReference>
<evidence type="ECO:0000313" key="18">
    <source>
        <dbReference type="Proteomes" id="UP001054902"/>
    </source>
</evidence>
<evidence type="ECO:0000256" key="7">
    <source>
        <dbReference type="ARBA" id="ARBA00022737"/>
    </source>
</evidence>
<protein>
    <recommendedName>
        <fullName evidence="16">ADP/ATP translocase</fullName>
    </recommendedName>
    <alternativeName>
        <fullName evidence="16">ADP,ATP carrier protein</fullName>
    </alternativeName>
</protein>
<evidence type="ECO:0000256" key="1">
    <source>
        <dbReference type="ARBA" id="ARBA00004448"/>
    </source>
</evidence>
<dbReference type="PROSITE" id="PS50920">
    <property type="entry name" value="SOLCAR"/>
    <property type="match status" value="3"/>
</dbReference>
<evidence type="ECO:0000256" key="6">
    <source>
        <dbReference type="ARBA" id="ARBA00022692"/>
    </source>
</evidence>
<comment type="function">
    <text evidence="13">ADP:ATP antiporter that mediates import of ADP into the mitochondrial matrix for ATP synthesis, and export of ATP out to fuel the cell. Cycles between the cytoplasmic-open state (c-state) and the matrix-open state (m-state): operates by the alternating access mechanism with a single substrate-binding site intermittently exposed to either the cytosolic (c-state) or matrix (m-state) side of the inner mitochondrial membrane.</text>
</comment>
<dbReference type="Proteomes" id="UP001054902">
    <property type="component" value="Unassembled WGS sequence"/>
</dbReference>
<dbReference type="Gene3D" id="1.50.40.10">
    <property type="entry name" value="Mitochondrial carrier domain"/>
    <property type="match status" value="1"/>
</dbReference>
<keyword evidence="8" id="KW-0999">Mitochondrion inner membrane</keyword>
<evidence type="ECO:0000256" key="2">
    <source>
        <dbReference type="ARBA" id="ARBA00006375"/>
    </source>
</evidence>
<feature type="repeat" description="Solcar" evidence="14">
    <location>
        <begin position="140"/>
        <end position="229"/>
    </location>
</feature>
<gene>
    <name evidence="17" type="ORF">CTEN210_14682</name>
</gene>
<keyword evidence="4 15" id="KW-0813">Transport</keyword>
<proteinExistence type="inferred from homology"/>
<comment type="function">
    <text evidence="16">Catalyzes the exchange of ADP and ATP across the membrane.</text>
</comment>
<keyword evidence="6 14" id="KW-0812">Transmembrane</keyword>
<evidence type="ECO:0000256" key="16">
    <source>
        <dbReference type="RuleBase" id="RU368008"/>
    </source>
</evidence>
<keyword evidence="18" id="KW-1185">Reference proteome</keyword>
<keyword evidence="5" id="KW-0050">Antiport</keyword>
<dbReference type="GO" id="GO:1990544">
    <property type="term" value="P:mitochondrial ATP transmembrane transport"/>
    <property type="evidence" value="ECO:0007669"/>
    <property type="project" value="InterPro"/>
</dbReference>
<dbReference type="PANTHER" id="PTHR45635:SF14">
    <property type="entry name" value="ADP_ATP TRANSLOCASE"/>
    <property type="match status" value="1"/>
</dbReference>
<dbReference type="AlphaFoldDB" id="A0AAD3D7N6"/>
<comment type="catalytic activity">
    <reaction evidence="12">
        <text>ADP(in) + ATP(out) = ADP(out) + ATP(in)</text>
        <dbReference type="Rhea" id="RHEA:34999"/>
        <dbReference type="ChEBI" id="CHEBI:30616"/>
        <dbReference type="ChEBI" id="CHEBI:456216"/>
    </reaction>
    <physiologicalReaction direction="left-to-right" evidence="12">
        <dbReference type="Rhea" id="RHEA:35000"/>
    </physiologicalReaction>
</comment>
<comment type="subcellular location">
    <subcellularLocation>
        <location evidence="16">Membrane</location>
        <topology evidence="16">Multi-pass membrane protein</topology>
    </subcellularLocation>
    <subcellularLocation>
        <location evidence="1">Mitochondrion inner membrane</location>
        <topology evidence="1">Multi-pass membrane protein</topology>
    </subcellularLocation>
</comment>
<keyword evidence="11 14" id="KW-0472">Membrane</keyword>
<dbReference type="InterPro" id="IPR018108">
    <property type="entry name" value="MCP_transmembrane"/>
</dbReference>
<dbReference type="Pfam" id="PF00153">
    <property type="entry name" value="Mito_carr"/>
    <property type="match status" value="3"/>
</dbReference>